<sequence>MLADLNIKDFLNRVASNSALPGGGSVAALSAALGASLSEMVANLTIGKKGYESSYEDMKAIAKEAAEYREKLIRDIDRDSDAYNQVMAAFKLPKETEEQNRERHQAIQNGLKTAASVPLEVAKDAFNIMELAGKVIKKGNKNAATDGAVGVMMARSAALSALCNVKINLASIQDDEFVRDIEQQVKAMEKQIGKKEEEVLSFMVL</sequence>
<evidence type="ECO:0000259" key="1">
    <source>
        <dbReference type="Pfam" id="PF04961"/>
    </source>
</evidence>
<evidence type="ECO:0000313" key="2">
    <source>
        <dbReference type="EMBL" id="QTA90800.1"/>
    </source>
</evidence>
<dbReference type="AlphaFoldDB" id="A0A975BSI7"/>
<dbReference type="EMBL" id="CP061800">
    <property type="protein sequence ID" value="QTA90800.1"/>
    <property type="molecule type" value="Genomic_DNA"/>
</dbReference>
<dbReference type="GO" id="GO:0003824">
    <property type="term" value="F:catalytic activity"/>
    <property type="evidence" value="ECO:0007669"/>
    <property type="project" value="InterPro"/>
</dbReference>
<dbReference type="SUPFAM" id="SSF101262">
    <property type="entry name" value="Methenyltetrahydrofolate cyclohydrolase-like"/>
    <property type="match status" value="1"/>
</dbReference>
<dbReference type="Gene3D" id="1.20.120.680">
    <property type="entry name" value="Formiminotetrahydrofolate cyclodeaminase monomer, up-and-down helical bundle"/>
    <property type="match status" value="1"/>
</dbReference>
<reference evidence="2" key="1">
    <citation type="journal article" date="2021" name="Microb. Physiol.">
        <title>Proteogenomic Insights into the Physiology of Marine, Sulfate-Reducing, Filamentous Desulfonema limicola and Desulfonema magnum.</title>
        <authorList>
            <person name="Schnaars V."/>
            <person name="Wohlbrand L."/>
            <person name="Scheve S."/>
            <person name="Hinrichs C."/>
            <person name="Reinhardt R."/>
            <person name="Rabus R."/>
        </authorList>
    </citation>
    <scope>NUCLEOTIDE SEQUENCE</scope>
    <source>
        <strain evidence="2">4be13</strain>
    </source>
</reference>
<accession>A0A975BSI7</accession>
<dbReference type="Proteomes" id="UP000663722">
    <property type="component" value="Chromosome"/>
</dbReference>
<protein>
    <submittedName>
        <fullName evidence="2">Formimidoyltetrahydrofolate cyclodeaminase</fullName>
    </submittedName>
</protein>
<proteinExistence type="predicted"/>
<dbReference type="RefSeq" id="WP_207678834.1">
    <property type="nucleotide sequence ID" value="NZ_CP061800.1"/>
</dbReference>
<evidence type="ECO:0000313" key="3">
    <source>
        <dbReference type="Proteomes" id="UP000663722"/>
    </source>
</evidence>
<organism evidence="2 3">
    <name type="scientific">Desulfonema magnum</name>
    <dbReference type="NCBI Taxonomy" id="45655"/>
    <lineage>
        <taxon>Bacteria</taxon>
        <taxon>Pseudomonadati</taxon>
        <taxon>Thermodesulfobacteriota</taxon>
        <taxon>Desulfobacteria</taxon>
        <taxon>Desulfobacterales</taxon>
        <taxon>Desulfococcaceae</taxon>
        <taxon>Desulfonema</taxon>
    </lineage>
</organism>
<gene>
    <name evidence="2" type="ORF">dnm_068610</name>
</gene>
<dbReference type="KEGG" id="dmm:dnm_068610"/>
<feature type="domain" description="Cyclodeaminase/cyclohydrolase" evidence="1">
    <location>
        <begin position="7"/>
        <end position="186"/>
    </location>
</feature>
<dbReference type="InterPro" id="IPR007044">
    <property type="entry name" value="Cyclodeamin/CycHdrlase"/>
</dbReference>
<name>A0A975BSI7_9BACT</name>
<keyword evidence="3" id="KW-1185">Reference proteome</keyword>
<dbReference type="Pfam" id="PF04961">
    <property type="entry name" value="FTCD_C"/>
    <property type="match status" value="1"/>
</dbReference>
<dbReference type="InterPro" id="IPR036178">
    <property type="entry name" value="Formintransfe-cycloase-like_sf"/>
</dbReference>